<dbReference type="InterPro" id="IPR036891">
    <property type="entry name" value="Signal_recog_part_SRP54_M_sf"/>
</dbReference>
<dbReference type="InterPro" id="IPR004125">
    <property type="entry name" value="Signal_recog_particle_SRP54_M"/>
</dbReference>
<comment type="subcellular location">
    <subcellularLocation>
        <location evidence="2 13">Cytoplasm</location>
    </subcellularLocation>
    <subcellularLocation>
        <location evidence="1">Endoplasmic reticulum</location>
    </subcellularLocation>
</comment>
<dbReference type="Pfam" id="PF02881">
    <property type="entry name" value="SRP54_N"/>
    <property type="match status" value="1"/>
</dbReference>
<organism evidence="15">
    <name type="scientific">Rhodosorus marinus</name>
    <dbReference type="NCBI Taxonomy" id="101924"/>
    <lineage>
        <taxon>Eukaryota</taxon>
        <taxon>Rhodophyta</taxon>
        <taxon>Stylonematophyceae</taxon>
        <taxon>Stylonematales</taxon>
        <taxon>Stylonemataceae</taxon>
        <taxon>Rhodosorus</taxon>
    </lineage>
</organism>
<dbReference type="EMBL" id="HBHW01002058">
    <property type="protein sequence ID" value="CAE0033782.1"/>
    <property type="molecule type" value="Transcribed_RNA"/>
</dbReference>
<evidence type="ECO:0000256" key="5">
    <source>
        <dbReference type="ARBA" id="ARBA00022741"/>
    </source>
</evidence>
<keyword evidence="6" id="KW-0378">Hydrolase</keyword>
<dbReference type="SUPFAM" id="SSF47364">
    <property type="entry name" value="Domain of the SRP/SRP receptor G-proteins"/>
    <property type="match status" value="1"/>
</dbReference>
<evidence type="ECO:0000256" key="7">
    <source>
        <dbReference type="ARBA" id="ARBA00022824"/>
    </source>
</evidence>
<dbReference type="InterPro" id="IPR006325">
    <property type="entry name" value="SRP54_euk"/>
</dbReference>
<dbReference type="Gene3D" id="1.10.260.30">
    <property type="entry name" value="Signal recognition particle, SRP54 subunit, M-domain"/>
    <property type="match status" value="1"/>
</dbReference>
<dbReference type="GO" id="GO:0005829">
    <property type="term" value="C:cytosol"/>
    <property type="evidence" value="ECO:0007669"/>
    <property type="project" value="TreeGrafter"/>
</dbReference>
<comment type="domain">
    <text evidence="13">The M domain binds the 7SL RNA in presence of SRP19 and binds the signal sequence of presecretory proteins.</text>
</comment>
<keyword evidence="10 13" id="KW-0733">Signal recognition particle</keyword>
<keyword evidence="5 13" id="KW-0547">Nucleotide-binding</keyword>
<dbReference type="SUPFAM" id="SSF47446">
    <property type="entry name" value="Signal peptide-binding domain"/>
    <property type="match status" value="1"/>
</dbReference>
<evidence type="ECO:0000313" key="15">
    <source>
        <dbReference type="EMBL" id="CAE0033782.1"/>
    </source>
</evidence>
<keyword evidence="7" id="KW-0256">Endoplasmic reticulum</keyword>
<dbReference type="InterPro" id="IPR013822">
    <property type="entry name" value="Signal_recog_particl_SRP54_hlx"/>
</dbReference>
<evidence type="ECO:0000256" key="1">
    <source>
        <dbReference type="ARBA" id="ARBA00004240"/>
    </source>
</evidence>
<evidence type="ECO:0000256" key="11">
    <source>
        <dbReference type="ARBA" id="ARBA00023274"/>
    </source>
</evidence>
<reference evidence="15" key="1">
    <citation type="submission" date="2021-01" db="EMBL/GenBank/DDBJ databases">
        <authorList>
            <person name="Corre E."/>
            <person name="Pelletier E."/>
            <person name="Niang G."/>
            <person name="Scheremetjew M."/>
            <person name="Finn R."/>
            <person name="Kale V."/>
            <person name="Holt S."/>
            <person name="Cochrane G."/>
            <person name="Meng A."/>
            <person name="Brown T."/>
            <person name="Cohen L."/>
        </authorList>
    </citation>
    <scope>NUCLEOTIDE SEQUENCE</scope>
    <source>
        <strain evidence="15">CCMP 769</strain>
    </source>
</reference>
<evidence type="ECO:0000256" key="13">
    <source>
        <dbReference type="RuleBase" id="RU364034"/>
    </source>
</evidence>
<protein>
    <recommendedName>
        <fullName evidence="13">Signal recognition particle 54 kDa protein</fullName>
    </recommendedName>
</protein>
<dbReference type="GO" id="GO:0005525">
    <property type="term" value="F:GTP binding"/>
    <property type="evidence" value="ECO:0007669"/>
    <property type="project" value="UniProtKB-UniRule"/>
</dbReference>
<dbReference type="PROSITE" id="PS00300">
    <property type="entry name" value="SRP54"/>
    <property type="match status" value="1"/>
</dbReference>
<keyword evidence="9 13" id="KW-0342">GTP-binding</keyword>
<comment type="similarity">
    <text evidence="3 13">Belongs to the GTP-binding SRP family. SRP54 subfamily.</text>
</comment>
<feature type="domain" description="SRP54-type proteins GTP-binding" evidence="14">
    <location>
        <begin position="269"/>
        <end position="282"/>
    </location>
</feature>
<evidence type="ECO:0000256" key="4">
    <source>
        <dbReference type="ARBA" id="ARBA00022490"/>
    </source>
</evidence>
<dbReference type="FunFam" id="3.40.50.300:FF:000022">
    <property type="entry name" value="Signal recognition particle 54 kDa subunit"/>
    <property type="match status" value="1"/>
</dbReference>
<accession>A0A7S2ZCB6</accession>
<dbReference type="SMART" id="SM00963">
    <property type="entry name" value="SRP54_N"/>
    <property type="match status" value="1"/>
</dbReference>
<dbReference type="PANTHER" id="PTHR11564">
    <property type="entry name" value="SIGNAL RECOGNITION PARTICLE 54K PROTEIN SRP54"/>
    <property type="match status" value="1"/>
</dbReference>
<dbReference type="GO" id="GO:0006616">
    <property type="term" value="P:SRP-dependent cotranslational protein targeting to membrane, translocation"/>
    <property type="evidence" value="ECO:0007669"/>
    <property type="project" value="TreeGrafter"/>
</dbReference>
<comment type="domain">
    <text evidence="13">The NG domain, also named G domain, is a special guanosine triphosphatase (GTPase) domain, which binds GTP and forms a guanosine 5'-triphosphate (GTP)-dependent complex with a homologous NG domain in the SRP receptor subunit SRPRA. The two NG domains undergo cooperative rearrangements upon their assembly, which culminate in the reciprocal activation of the GTPase activity of one another. SRP receptor compaction upon binding with cargo-loaded SRP and GTPase rearrangement drive SRP-mediated cotranslational protein translocation into the ER.</text>
</comment>
<sequence length="481" mass="53030">MVLGDLGKRINRAIRLMSDATVIDEAVVKEMLNEISKALLEADVNIKYVAQLKNRVLNRVKFEELAAGVNKRKMIQGAVVDELCALLDSGRDPVPLKKGKSNVIMFVGLQGNGKTTTCVKYAHYHQRKGWKTALVCADTFRAGAFDQLKQNATKARIPFYGSYTETDPVKLAIEGVNRFKLDKFELIIVDTSGRHKQEKALFEEMEQMSEAVNPNDIIFVMDSSIGQAAEDQAKAFRSSVSVGSVIVTKLDGHAKGGGALSAVSGTGSPITFIGIGEHMTDFEPFNTQSFVGRLLGLGDISGLMNMINEADIDKDVYERIAEGHFTLRDMRDQFENIGKLGPLSSVMTMLPHMQNLLPAGKGKEGEERVKQFMVIMDSMTDAELDNPKIQFTTEREMRIARGAGVFPTDVRMLLKQHKEFAGVVEKMGSMKGLKNGNVNMLGKELPKMINPQMLKKMGGAGNLQNMLKQAQQMENSGAFKK</sequence>
<dbReference type="Gene3D" id="1.20.120.140">
    <property type="entry name" value="Signal recognition particle SRP54, nucleotide-binding domain"/>
    <property type="match status" value="1"/>
</dbReference>
<evidence type="ECO:0000256" key="10">
    <source>
        <dbReference type="ARBA" id="ARBA00023135"/>
    </source>
</evidence>
<evidence type="ECO:0000256" key="2">
    <source>
        <dbReference type="ARBA" id="ARBA00004496"/>
    </source>
</evidence>
<dbReference type="AlphaFoldDB" id="A0A7S2ZCB6"/>
<dbReference type="NCBIfam" id="TIGR01425">
    <property type="entry name" value="SRP54_euk"/>
    <property type="match status" value="1"/>
</dbReference>
<dbReference type="GO" id="GO:0005786">
    <property type="term" value="C:signal recognition particle, endoplasmic reticulum targeting"/>
    <property type="evidence" value="ECO:0007669"/>
    <property type="project" value="UniProtKB-UniRule"/>
</dbReference>
<evidence type="ECO:0000259" key="14">
    <source>
        <dbReference type="PROSITE" id="PS00300"/>
    </source>
</evidence>
<keyword evidence="8 13" id="KW-0694">RNA-binding</keyword>
<dbReference type="GO" id="GO:0008312">
    <property type="term" value="F:7S RNA binding"/>
    <property type="evidence" value="ECO:0007669"/>
    <property type="project" value="UniProtKB-UniRule"/>
</dbReference>
<dbReference type="FunFam" id="1.20.120.140:FF:000001">
    <property type="entry name" value="Signal recognition particle GTPase"/>
    <property type="match status" value="1"/>
</dbReference>
<dbReference type="PANTHER" id="PTHR11564:SF5">
    <property type="entry name" value="SIGNAL RECOGNITION PARTICLE SUBUNIT SRP54"/>
    <property type="match status" value="1"/>
</dbReference>
<dbReference type="Pfam" id="PF02978">
    <property type="entry name" value="SRP_SPB"/>
    <property type="match status" value="1"/>
</dbReference>
<dbReference type="CDD" id="cd17875">
    <property type="entry name" value="SRP54_G"/>
    <property type="match status" value="1"/>
</dbReference>
<dbReference type="GO" id="GO:0030942">
    <property type="term" value="F:endoplasmic reticulum signal peptide binding"/>
    <property type="evidence" value="ECO:0007669"/>
    <property type="project" value="TreeGrafter"/>
</dbReference>
<dbReference type="InterPro" id="IPR027417">
    <property type="entry name" value="P-loop_NTPase"/>
</dbReference>
<keyword evidence="4 13" id="KW-0963">Cytoplasm</keyword>
<evidence type="ECO:0000256" key="9">
    <source>
        <dbReference type="ARBA" id="ARBA00023134"/>
    </source>
</evidence>
<dbReference type="SMART" id="SM00962">
    <property type="entry name" value="SRP54"/>
    <property type="match status" value="1"/>
</dbReference>
<dbReference type="InterPro" id="IPR022941">
    <property type="entry name" value="SRP54"/>
</dbReference>
<dbReference type="Pfam" id="PF00448">
    <property type="entry name" value="SRP54"/>
    <property type="match status" value="1"/>
</dbReference>
<dbReference type="InterPro" id="IPR036225">
    <property type="entry name" value="SRP/SRP_N"/>
</dbReference>
<dbReference type="InterPro" id="IPR042101">
    <property type="entry name" value="SRP54_N_sf"/>
</dbReference>
<evidence type="ECO:0000256" key="3">
    <source>
        <dbReference type="ARBA" id="ARBA00005450"/>
    </source>
</evidence>
<comment type="function">
    <text evidence="13">Component of the signal recognition particle (SRP) complex, a ribonucleoprotein complex that mediates the cotranslational targeting of secretory and membrane proteins to the endoplasmic reticulum (ER).</text>
</comment>
<dbReference type="GO" id="GO:0003924">
    <property type="term" value="F:GTPase activity"/>
    <property type="evidence" value="ECO:0007669"/>
    <property type="project" value="UniProtKB-UniRule"/>
</dbReference>
<dbReference type="Gene3D" id="3.40.50.300">
    <property type="entry name" value="P-loop containing nucleotide triphosphate hydrolases"/>
    <property type="match status" value="1"/>
</dbReference>
<dbReference type="GO" id="GO:0005783">
    <property type="term" value="C:endoplasmic reticulum"/>
    <property type="evidence" value="ECO:0007669"/>
    <property type="project" value="UniProtKB-SubCell"/>
</dbReference>
<comment type="catalytic activity">
    <reaction evidence="12">
        <text>GTP + H2O = GDP + phosphate + H(+)</text>
        <dbReference type="Rhea" id="RHEA:19669"/>
        <dbReference type="ChEBI" id="CHEBI:15377"/>
        <dbReference type="ChEBI" id="CHEBI:15378"/>
        <dbReference type="ChEBI" id="CHEBI:37565"/>
        <dbReference type="ChEBI" id="CHEBI:43474"/>
        <dbReference type="ChEBI" id="CHEBI:58189"/>
        <dbReference type="EC" id="3.6.5.4"/>
    </reaction>
    <physiologicalReaction direction="left-to-right" evidence="12">
        <dbReference type="Rhea" id="RHEA:19670"/>
    </physiologicalReaction>
</comment>
<proteinExistence type="inferred from homology"/>
<dbReference type="HAMAP" id="MF_00306">
    <property type="entry name" value="SRP54"/>
    <property type="match status" value="1"/>
</dbReference>
<gene>
    <name evidence="15" type="ORF">RMAR00112_LOCUS1723</name>
</gene>
<keyword evidence="11 13" id="KW-0687">Ribonucleoprotein</keyword>
<dbReference type="InterPro" id="IPR000897">
    <property type="entry name" value="SRP54_GTPase_dom"/>
</dbReference>
<dbReference type="SUPFAM" id="SSF52540">
    <property type="entry name" value="P-loop containing nucleoside triphosphate hydrolases"/>
    <property type="match status" value="1"/>
</dbReference>
<evidence type="ECO:0000256" key="6">
    <source>
        <dbReference type="ARBA" id="ARBA00022801"/>
    </source>
</evidence>
<name>A0A7S2ZCB6_9RHOD</name>
<evidence type="ECO:0000256" key="8">
    <source>
        <dbReference type="ARBA" id="ARBA00022884"/>
    </source>
</evidence>
<evidence type="ECO:0000256" key="12">
    <source>
        <dbReference type="ARBA" id="ARBA00048157"/>
    </source>
</evidence>